<dbReference type="InParanoid" id="A0A251T7A8"/>
<dbReference type="Proteomes" id="UP000215914">
    <property type="component" value="Chromosome 11"/>
</dbReference>
<keyword evidence="1" id="KW-0812">Transmembrane</keyword>
<name>A0A251T7A8_HELAN</name>
<keyword evidence="1" id="KW-1133">Transmembrane helix</keyword>
<feature type="transmembrane region" description="Helical" evidence="1">
    <location>
        <begin position="103"/>
        <end position="130"/>
    </location>
</feature>
<keyword evidence="1" id="KW-0472">Membrane</keyword>
<gene>
    <name evidence="2" type="ORF">HannXRQ_Chr11g0325281</name>
</gene>
<dbReference type="EMBL" id="CM007900">
    <property type="protein sequence ID" value="OTG06985.1"/>
    <property type="molecule type" value="Genomic_DNA"/>
</dbReference>
<accession>A0A251T7A8</accession>
<proteinExistence type="predicted"/>
<organism evidence="2 3">
    <name type="scientific">Helianthus annuus</name>
    <name type="common">Common sunflower</name>
    <dbReference type="NCBI Taxonomy" id="4232"/>
    <lineage>
        <taxon>Eukaryota</taxon>
        <taxon>Viridiplantae</taxon>
        <taxon>Streptophyta</taxon>
        <taxon>Embryophyta</taxon>
        <taxon>Tracheophyta</taxon>
        <taxon>Spermatophyta</taxon>
        <taxon>Magnoliopsida</taxon>
        <taxon>eudicotyledons</taxon>
        <taxon>Gunneridae</taxon>
        <taxon>Pentapetalae</taxon>
        <taxon>asterids</taxon>
        <taxon>campanulids</taxon>
        <taxon>Asterales</taxon>
        <taxon>Asteraceae</taxon>
        <taxon>Asteroideae</taxon>
        <taxon>Heliantheae alliance</taxon>
        <taxon>Heliantheae</taxon>
        <taxon>Helianthus</taxon>
    </lineage>
</organism>
<dbReference type="AlphaFoldDB" id="A0A251T7A8"/>
<reference evidence="3" key="1">
    <citation type="journal article" date="2017" name="Nature">
        <title>The sunflower genome provides insights into oil metabolism, flowering and Asterid evolution.</title>
        <authorList>
            <person name="Badouin H."/>
            <person name="Gouzy J."/>
            <person name="Grassa C.J."/>
            <person name="Murat F."/>
            <person name="Staton S.E."/>
            <person name="Cottret L."/>
            <person name="Lelandais-Briere C."/>
            <person name="Owens G.L."/>
            <person name="Carrere S."/>
            <person name="Mayjonade B."/>
            <person name="Legrand L."/>
            <person name="Gill N."/>
            <person name="Kane N.C."/>
            <person name="Bowers J.E."/>
            <person name="Hubner S."/>
            <person name="Bellec A."/>
            <person name="Berard A."/>
            <person name="Berges H."/>
            <person name="Blanchet N."/>
            <person name="Boniface M.C."/>
            <person name="Brunel D."/>
            <person name="Catrice O."/>
            <person name="Chaidir N."/>
            <person name="Claudel C."/>
            <person name="Donnadieu C."/>
            <person name="Faraut T."/>
            <person name="Fievet G."/>
            <person name="Helmstetter N."/>
            <person name="King M."/>
            <person name="Knapp S.J."/>
            <person name="Lai Z."/>
            <person name="Le Paslier M.C."/>
            <person name="Lippi Y."/>
            <person name="Lorenzon L."/>
            <person name="Mandel J.R."/>
            <person name="Marage G."/>
            <person name="Marchand G."/>
            <person name="Marquand E."/>
            <person name="Bret-Mestries E."/>
            <person name="Morien E."/>
            <person name="Nambeesan S."/>
            <person name="Nguyen T."/>
            <person name="Pegot-Espagnet P."/>
            <person name="Pouilly N."/>
            <person name="Raftis F."/>
            <person name="Sallet E."/>
            <person name="Schiex T."/>
            <person name="Thomas J."/>
            <person name="Vandecasteele C."/>
            <person name="Vares D."/>
            <person name="Vear F."/>
            <person name="Vautrin S."/>
            <person name="Crespi M."/>
            <person name="Mangin B."/>
            <person name="Burke J.M."/>
            <person name="Salse J."/>
            <person name="Munos S."/>
            <person name="Vincourt P."/>
            <person name="Rieseberg L.H."/>
            <person name="Langlade N.B."/>
        </authorList>
    </citation>
    <scope>NUCLEOTIDE SEQUENCE [LARGE SCALE GENOMIC DNA]</scope>
    <source>
        <strain evidence="3">cv. SF193</strain>
    </source>
</reference>
<dbReference type="PANTHER" id="PTHR38225">
    <property type="entry name" value="PROTEIN, PUTATIVE-RELATED"/>
    <property type="match status" value="1"/>
</dbReference>
<sequence>MVSSNQENTRMSISIPSFVCAMILPLQKEHKMRSCLNIRAQSFKDEGRWSNLVDSNMKLLEYRIEVIRTKERLKRNHRPCEWDNTSEYLNQSPVKQPEYLQTIALICGLPSLTILIGTTLLFIFAIIVHLGI</sequence>
<keyword evidence="3" id="KW-1185">Reference proteome</keyword>
<dbReference type="PANTHER" id="PTHR38225:SF4">
    <property type="entry name" value="PROTEIN, PUTATIVE-RELATED"/>
    <property type="match status" value="1"/>
</dbReference>
<evidence type="ECO:0000256" key="1">
    <source>
        <dbReference type="SAM" id="Phobius"/>
    </source>
</evidence>
<evidence type="ECO:0000313" key="2">
    <source>
        <dbReference type="EMBL" id="OTG06985.1"/>
    </source>
</evidence>
<protein>
    <submittedName>
        <fullName evidence="2">Uncharacterized protein</fullName>
    </submittedName>
</protein>
<evidence type="ECO:0000313" key="3">
    <source>
        <dbReference type="Proteomes" id="UP000215914"/>
    </source>
</evidence>